<organism evidence="4 5">
    <name type="scientific">Bursaphelenchus okinawaensis</name>
    <dbReference type="NCBI Taxonomy" id="465554"/>
    <lineage>
        <taxon>Eukaryota</taxon>
        <taxon>Metazoa</taxon>
        <taxon>Ecdysozoa</taxon>
        <taxon>Nematoda</taxon>
        <taxon>Chromadorea</taxon>
        <taxon>Rhabditida</taxon>
        <taxon>Tylenchina</taxon>
        <taxon>Tylenchomorpha</taxon>
        <taxon>Aphelenchoidea</taxon>
        <taxon>Aphelenchoididae</taxon>
        <taxon>Bursaphelenchus</taxon>
    </lineage>
</organism>
<dbReference type="OrthoDB" id="4726at2759"/>
<dbReference type="EMBL" id="CAJFDH010000004">
    <property type="protein sequence ID" value="CAD5220570.1"/>
    <property type="molecule type" value="Genomic_DNA"/>
</dbReference>
<evidence type="ECO:0000256" key="1">
    <source>
        <dbReference type="ARBA" id="ARBA00022884"/>
    </source>
</evidence>
<dbReference type="EMBL" id="CAJFCW020000004">
    <property type="protein sequence ID" value="CAG9113887.1"/>
    <property type="molecule type" value="Genomic_DNA"/>
</dbReference>
<dbReference type="Pfam" id="PF00076">
    <property type="entry name" value="RRM_1"/>
    <property type="match status" value="1"/>
</dbReference>
<dbReference type="InterPro" id="IPR000504">
    <property type="entry name" value="RRM_dom"/>
</dbReference>
<evidence type="ECO:0000313" key="4">
    <source>
        <dbReference type="EMBL" id="CAD5220570.1"/>
    </source>
</evidence>
<dbReference type="PANTHER" id="PTHR23236:SF12">
    <property type="entry name" value="EUKARYOTIC INITIATION FACTOR 4B-RELATED"/>
    <property type="match status" value="1"/>
</dbReference>
<gene>
    <name evidence="4" type="ORF">BOKJ2_LOCUS9010</name>
</gene>
<dbReference type="CDD" id="cd12306">
    <property type="entry name" value="RRM_II_PABPs"/>
    <property type="match status" value="1"/>
</dbReference>
<proteinExistence type="predicted"/>
<keyword evidence="5" id="KW-1185">Reference proteome</keyword>
<accession>A0A811KXK0</accession>
<dbReference type="Proteomes" id="UP000783686">
    <property type="component" value="Unassembled WGS sequence"/>
</dbReference>
<reference evidence="4" key="1">
    <citation type="submission" date="2020-09" db="EMBL/GenBank/DDBJ databases">
        <authorList>
            <person name="Kikuchi T."/>
        </authorList>
    </citation>
    <scope>NUCLEOTIDE SEQUENCE</scope>
    <source>
        <strain evidence="4">SH1</strain>
    </source>
</reference>
<evidence type="ECO:0000313" key="5">
    <source>
        <dbReference type="Proteomes" id="UP000614601"/>
    </source>
</evidence>
<comment type="caution">
    <text evidence="4">The sequence shown here is derived from an EMBL/GenBank/DDBJ whole genome shotgun (WGS) entry which is preliminary data.</text>
</comment>
<dbReference type="GO" id="GO:0008143">
    <property type="term" value="F:poly(A) binding"/>
    <property type="evidence" value="ECO:0007669"/>
    <property type="project" value="TreeGrafter"/>
</dbReference>
<dbReference type="PROSITE" id="PS50102">
    <property type="entry name" value="RRM"/>
    <property type="match status" value="1"/>
</dbReference>
<name>A0A811KXK0_9BILA</name>
<evidence type="ECO:0000256" key="2">
    <source>
        <dbReference type="PROSITE-ProRule" id="PRU00176"/>
    </source>
</evidence>
<dbReference type="Proteomes" id="UP000614601">
    <property type="component" value="Unassembled WGS sequence"/>
</dbReference>
<dbReference type="InterPro" id="IPR012677">
    <property type="entry name" value="Nucleotide-bd_a/b_plait_sf"/>
</dbReference>
<dbReference type="SUPFAM" id="SSF54928">
    <property type="entry name" value="RNA-binding domain, RBD"/>
    <property type="match status" value="1"/>
</dbReference>
<feature type="domain" description="RRM" evidence="3">
    <location>
        <begin position="68"/>
        <end position="145"/>
    </location>
</feature>
<sequence>MEFTKILNEVDIEVDQENDFAQKLKEMQEEVNKIKHLHKMPSVSPPLVAYPNGQTALSLEEKQACDAKSVFVGNVDYSATPQSLERHFQNCGKIERVTILSDKFRGTPKGLAYIEFAELTGKGKALALDKSFYLGRQLKVTEKRTNKPGIGNATRLTRGMVKGNTVPRGAFGTGRQGEGPVKTIVKYVYPNRGRRGPRRGCGYKPF</sequence>
<dbReference type="InterPro" id="IPR035979">
    <property type="entry name" value="RBD_domain_sf"/>
</dbReference>
<dbReference type="SMART" id="SM00360">
    <property type="entry name" value="RRM"/>
    <property type="match status" value="1"/>
</dbReference>
<evidence type="ECO:0000259" key="3">
    <source>
        <dbReference type="PROSITE" id="PS50102"/>
    </source>
</evidence>
<protein>
    <recommendedName>
        <fullName evidence="3">RRM domain-containing protein</fullName>
    </recommendedName>
</protein>
<dbReference type="AlphaFoldDB" id="A0A811KXK0"/>
<dbReference type="Gene3D" id="3.30.70.330">
    <property type="match status" value="1"/>
</dbReference>
<dbReference type="PANTHER" id="PTHR23236">
    <property type="entry name" value="EUKARYOTIC TRANSLATION INITIATION FACTOR 4B/4H"/>
    <property type="match status" value="1"/>
</dbReference>
<keyword evidence="1 2" id="KW-0694">RNA-binding</keyword>